<keyword evidence="3" id="KW-1185">Reference proteome</keyword>
<keyword evidence="2" id="KW-0808">Transferase</keyword>
<keyword evidence="2" id="KW-0548">Nucleotidyltransferase</keyword>
<accession>A0A5B6WRP5</accession>
<sequence length="59" mass="6814">MPNWEGPYRVKKAFFGKALILTEMDCKKLPNPEKKEKEEKGEAKAKTRKGRFETKGDLS</sequence>
<keyword evidence="2" id="KW-0695">RNA-directed DNA polymerase</keyword>
<evidence type="ECO:0000313" key="3">
    <source>
        <dbReference type="Proteomes" id="UP000325315"/>
    </source>
</evidence>
<organism evidence="2 3">
    <name type="scientific">Gossypium australe</name>
    <dbReference type="NCBI Taxonomy" id="47621"/>
    <lineage>
        <taxon>Eukaryota</taxon>
        <taxon>Viridiplantae</taxon>
        <taxon>Streptophyta</taxon>
        <taxon>Embryophyta</taxon>
        <taxon>Tracheophyta</taxon>
        <taxon>Spermatophyta</taxon>
        <taxon>Magnoliopsida</taxon>
        <taxon>eudicotyledons</taxon>
        <taxon>Gunneridae</taxon>
        <taxon>Pentapetalae</taxon>
        <taxon>rosids</taxon>
        <taxon>malvids</taxon>
        <taxon>Malvales</taxon>
        <taxon>Malvaceae</taxon>
        <taxon>Malvoideae</taxon>
        <taxon>Gossypium</taxon>
    </lineage>
</organism>
<dbReference type="EMBL" id="SMMG02000002">
    <property type="protein sequence ID" value="KAA3483585.1"/>
    <property type="molecule type" value="Genomic_DNA"/>
</dbReference>
<name>A0A5B6WRP5_9ROSI</name>
<dbReference type="Proteomes" id="UP000325315">
    <property type="component" value="Unassembled WGS sequence"/>
</dbReference>
<protein>
    <submittedName>
        <fullName evidence="2">RNA-directed DNA polymerase (Reverse transcriptase), Ribonuclease H</fullName>
    </submittedName>
</protein>
<evidence type="ECO:0000313" key="2">
    <source>
        <dbReference type="EMBL" id="KAA3483585.1"/>
    </source>
</evidence>
<reference evidence="3" key="1">
    <citation type="journal article" date="2019" name="Plant Biotechnol. J.">
        <title>Genome sequencing of the Australian wild diploid species Gossypium australe highlights disease resistance and delayed gland morphogenesis.</title>
        <authorList>
            <person name="Cai Y."/>
            <person name="Cai X."/>
            <person name="Wang Q."/>
            <person name="Wang P."/>
            <person name="Zhang Y."/>
            <person name="Cai C."/>
            <person name="Xu Y."/>
            <person name="Wang K."/>
            <person name="Zhou Z."/>
            <person name="Wang C."/>
            <person name="Geng S."/>
            <person name="Li B."/>
            <person name="Dong Q."/>
            <person name="Hou Y."/>
            <person name="Wang H."/>
            <person name="Ai P."/>
            <person name="Liu Z."/>
            <person name="Yi F."/>
            <person name="Sun M."/>
            <person name="An G."/>
            <person name="Cheng J."/>
            <person name="Zhang Y."/>
            <person name="Shi Q."/>
            <person name="Xie Y."/>
            <person name="Shi X."/>
            <person name="Chang Y."/>
            <person name="Huang F."/>
            <person name="Chen Y."/>
            <person name="Hong S."/>
            <person name="Mi L."/>
            <person name="Sun Q."/>
            <person name="Zhang L."/>
            <person name="Zhou B."/>
            <person name="Peng R."/>
            <person name="Zhang X."/>
            <person name="Liu F."/>
        </authorList>
    </citation>
    <scope>NUCLEOTIDE SEQUENCE [LARGE SCALE GENOMIC DNA]</scope>
    <source>
        <strain evidence="3">cv. PA1801</strain>
    </source>
</reference>
<proteinExistence type="predicted"/>
<dbReference type="GO" id="GO:0003964">
    <property type="term" value="F:RNA-directed DNA polymerase activity"/>
    <property type="evidence" value="ECO:0007669"/>
    <property type="project" value="UniProtKB-KW"/>
</dbReference>
<dbReference type="OrthoDB" id="985844at2759"/>
<evidence type="ECO:0000256" key="1">
    <source>
        <dbReference type="SAM" id="MobiDB-lite"/>
    </source>
</evidence>
<gene>
    <name evidence="2" type="ORF">EPI10_005744</name>
</gene>
<dbReference type="AlphaFoldDB" id="A0A5B6WRP5"/>
<feature type="region of interest" description="Disordered" evidence="1">
    <location>
        <begin position="27"/>
        <end position="59"/>
    </location>
</feature>
<comment type="caution">
    <text evidence="2">The sequence shown here is derived from an EMBL/GenBank/DDBJ whole genome shotgun (WGS) entry which is preliminary data.</text>
</comment>